<dbReference type="AlphaFoldDB" id="A0AA37T0L8"/>
<keyword evidence="5" id="KW-0997">Cell inner membrane</keyword>
<keyword evidence="9" id="KW-0472">Membrane</keyword>
<dbReference type="Pfam" id="PF11356">
    <property type="entry name" value="T2SSC"/>
    <property type="match status" value="1"/>
</dbReference>
<gene>
    <name evidence="13" type="primary">gspC</name>
    <name evidence="13" type="ORF">GCM10007852_23640</name>
</gene>
<dbReference type="NCBIfam" id="TIGR01713">
    <property type="entry name" value="typeII_sec_gspC"/>
    <property type="match status" value="1"/>
</dbReference>
<evidence type="ECO:0000256" key="3">
    <source>
        <dbReference type="ARBA" id="ARBA00022448"/>
    </source>
</evidence>
<feature type="region of interest" description="Disordered" evidence="10">
    <location>
        <begin position="151"/>
        <end position="174"/>
    </location>
</feature>
<keyword evidence="7" id="KW-0653">Protein transport</keyword>
<evidence type="ECO:0000256" key="4">
    <source>
        <dbReference type="ARBA" id="ARBA00022475"/>
    </source>
</evidence>
<dbReference type="InterPro" id="IPR001639">
    <property type="entry name" value="T2SS_protein-GspC"/>
</dbReference>
<organism evidence="13 14">
    <name type="scientific">Agaribacter marinus</name>
    <dbReference type="NCBI Taxonomy" id="1431249"/>
    <lineage>
        <taxon>Bacteria</taxon>
        <taxon>Pseudomonadati</taxon>
        <taxon>Pseudomonadota</taxon>
        <taxon>Gammaproteobacteria</taxon>
        <taxon>Alteromonadales</taxon>
        <taxon>Alteromonadaceae</taxon>
        <taxon>Agaribacter</taxon>
    </lineage>
</organism>
<evidence type="ECO:0000256" key="7">
    <source>
        <dbReference type="ARBA" id="ARBA00022927"/>
    </source>
</evidence>
<accession>A0AA37T0L8</accession>
<feature type="chain" id="PRO_5041385193" evidence="11">
    <location>
        <begin position="18"/>
        <end position="284"/>
    </location>
</feature>
<evidence type="ECO:0000256" key="10">
    <source>
        <dbReference type="SAM" id="MobiDB-lite"/>
    </source>
</evidence>
<reference evidence="13" key="1">
    <citation type="journal article" date="2014" name="Int. J. Syst. Evol. Microbiol.">
        <title>Complete genome sequence of Corynebacterium casei LMG S-19264T (=DSM 44701T), isolated from a smear-ripened cheese.</title>
        <authorList>
            <consortium name="US DOE Joint Genome Institute (JGI-PGF)"/>
            <person name="Walter F."/>
            <person name="Albersmeier A."/>
            <person name="Kalinowski J."/>
            <person name="Ruckert C."/>
        </authorList>
    </citation>
    <scope>NUCLEOTIDE SEQUENCE</scope>
    <source>
        <strain evidence="13">NBRC 110023</strain>
    </source>
</reference>
<comment type="subcellular location">
    <subcellularLocation>
        <location evidence="1">Cell inner membrane</location>
    </subcellularLocation>
</comment>
<keyword evidence="8" id="KW-1133">Transmembrane helix</keyword>
<keyword evidence="3" id="KW-0813">Transport</keyword>
<dbReference type="Gene3D" id="2.30.30.830">
    <property type="match status" value="1"/>
</dbReference>
<dbReference type="Proteomes" id="UP001156601">
    <property type="component" value="Unassembled WGS sequence"/>
</dbReference>
<dbReference type="InterPro" id="IPR036034">
    <property type="entry name" value="PDZ_sf"/>
</dbReference>
<dbReference type="RefSeq" id="WP_284217814.1">
    <property type="nucleotide sequence ID" value="NZ_BSOT01000006.1"/>
</dbReference>
<keyword evidence="6" id="KW-0812">Transmembrane</keyword>
<dbReference type="GO" id="GO:0015627">
    <property type="term" value="C:type II protein secretion system complex"/>
    <property type="evidence" value="ECO:0007669"/>
    <property type="project" value="InterPro"/>
</dbReference>
<protein>
    <submittedName>
        <fullName evidence="13">Type II secretion system protein GspC</fullName>
    </submittedName>
</protein>
<keyword evidence="4" id="KW-1003">Cell membrane</keyword>
<evidence type="ECO:0000256" key="11">
    <source>
        <dbReference type="SAM" id="SignalP"/>
    </source>
</evidence>
<dbReference type="EMBL" id="BSOT01000006">
    <property type="protein sequence ID" value="GLR71456.1"/>
    <property type="molecule type" value="Genomic_DNA"/>
</dbReference>
<evidence type="ECO:0000256" key="2">
    <source>
        <dbReference type="ARBA" id="ARBA00007986"/>
    </source>
</evidence>
<dbReference type="SUPFAM" id="SSF50156">
    <property type="entry name" value="PDZ domain-like"/>
    <property type="match status" value="1"/>
</dbReference>
<evidence type="ECO:0000256" key="5">
    <source>
        <dbReference type="ARBA" id="ARBA00022519"/>
    </source>
</evidence>
<evidence type="ECO:0000313" key="14">
    <source>
        <dbReference type="Proteomes" id="UP001156601"/>
    </source>
</evidence>
<keyword evidence="11" id="KW-0732">Signal</keyword>
<reference evidence="13" key="2">
    <citation type="submission" date="2023-01" db="EMBL/GenBank/DDBJ databases">
        <title>Draft genome sequence of Agaribacter marinus strain NBRC 110023.</title>
        <authorList>
            <person name="Sun Q."/>
            <person name="Mori K."/>
        </authorList>
    </citation>
    <scope>NUCLEOTIDE SEQUENCE</scope>
    <source>
        <strain evidence="13">NBRC 110023</strain>
    </source>
</reference>
<name>A0AA37T0L8_9ALTE</name>
<evidence type="ECO:0000259" key="12">
    <source>
        <dbReference type="Pfam" id="PF11356"/>
    </source>
</evidence>
<feature type="signal peptide" evidence="11">
    <location>
        <begin position="1"/>
        <end position="17"/>
    </location>
</feature>
<dbReference type="GO" id="GO:0015628">
    <property type="term" value="P:protein secretion by the type II secretion system"/>
    <property type="evidence" value="ECO:0007669"/>
    <property type="project" value="InterPro"/>
</dbReference>
<sequence length="284" mass="31267">MLLSVYLLLWAAKLTWSLLPNDNNTSVAGQNTQTLNQSNIGSAQVKTNLDAIVSLNLFGDTAAAPQVQEEQITEAPETKLNLTLSGVVASSEENGGVAVIAYRNTQQTYGIGDKIEGTSVTLVEIFSDRVIIKNRLTRETLMMEGLDFDEANRQRERQGPNVSRNPVNVGPQPTREVSQQEAQEIRQQVFQNPESFADFIRLTPAKNELGIIGYKVAPGKKPAFFNSVGLKNGDVLTELNGRDLSNPQQALEALRILQEAEELDLVLLRNNEPISLSIEIPRDI</sequence>
<evidence type="ECO:0000256" key="6">
    <source>
        <dbReference type="ARBA" id="ARBA00022692"/>
    </source>
</evidence>
<evidence type="ECO:0000256" key="1">
    <source>
        <dbReference type="ARBA" id="ARBA00004533"/>
    </source>
</evidence>
<evidence type="ECO:0000256" key="8">
    <source>
        <dbReference type="ARBA" id="ARBA00022989"/>
    </source>
</evidence>
<dbReference type="GO" id="GO:0005886">
    <property type="term" value="C:plasma membrane"/>
    <property type="evidence" value="ECO:0007669"/>
    <property type="project" value="UniProtKB-SubCell"/>
</dbReference>
<proteinExistence type="inferred from homology"/>
<comment type="caution">
    <text evidence="13">The sequence shown here is derived from an EMBL/GenBank/DDBJ whole genome shotgun (WGS) entry which is preliminary data.</text>
</comment>
<evidence type="ECO:0000313" key="13">
    <source>
        <dbReference type="EMBL" id="GLR71456.1"/>
    </source>
</evidence>
<feature type="domain" description="Type II secretion system protein GspC N-terminal" evidence="12">
    <location>
        <begin position="1"/>
        <end position="143"/>
    </location>
</feature>
<comment type="similarity">
    <text evidence="2">Belongs to the GSP C family.</text>
</comment>
<dbReference type="Gene3D" id="2.30.42.10">
    <property type="match status" value="1"/>
</dbReference>
<dbReference type="InterPro" id="IPR024961">
    <property type="entry name" value="T2SS_GspC_N"/>
</dbReference>
<evidence type="ECO:0000256" key="9">
    <source>
        <dbReference type="ARBA" id="ARBA00023136"/>
    </source>
</evidence>
<keyword evidence="14" id="KW-1185">Reference proteome</keyword>